<dbReference type="GO" id="GO:0055085">
    <property type="term" value="P:transmembrane transport"/>
    <property type="evidence" value="ECO:0007669"/>
    <property type="project" value="InterPro"/>
</dbReference>
<dbReference type="HOGENOM" id="CLU_046113_7_2_11"/>
<dbReference type="SUPFAM" id="SSF161098">
    <property type="entry name" value="MetI-like"/>
    <property type="match status" value="1"/>
</dbReference>
<dbReference type="Proteomes" id="UP000003111">
    <property type="component" value="Unassembled WGS sequence"/>
</dbReference>
<evidence type="ECO:0000256" key="1">
    <source>
        <dbReference type="ARBA" id="ARBA00004141"/>
    </source>
</evidence>
<dbReference type="PANTHER" id="PTHR30177:SF4">
    <property type="entry name" value="OSMOPROTECTANT IMPORT PERMEASE PROTEIN OSMW"/>
    <property type="match status" value="1"/>
</dbReference>
<evidence type="ECO:0000259" key="7">
    <source>
        <dbReference type="PROSITE" id="PS50928"/>
    </source>
</evidence>
<organism evidence="8 9">
    <name type="scientific">Aeromicrobium marinum DSM 15272</name>
    <dbReference type="NCBI Taxonomy" id="585531"/>
    <lineage>
        <taxon>Bacteria</taxon>
        <taxon>Bacillati</taxon>
        <taxon>Actinomycetota</taxon>
        <taxon>Actinomycetes</taxon>
        <taxon>Propionibacteriales</taxon>
        <taxon>Nocardioidaceae</taxon>
        <taxon>Aeromicrobium</taxon>
    </lineage>
</organism>
<evidence type="ECO:0000256" key="3">
    <source>
        <dbReference type="ARBA" id="ARBA00022692"/>
    </source>
</evidence>
<dbReference type="eggNOG" id="COG1174">
    <property type="taxonomic scope" value="Bacteria"/>
</dbReference>
<feature type="transmembrane region" description="Helical" evidence="6">
    <location>
        <begin position="48"/>
        <end position="69"/>
    </location>
</feature>
<keyword evidence="3 6" id="KW-0812">Transmembrane</keyword>
<name>E2SBZ2_9ACTN</name>
<keyword evidence="4 6" id="KW-1133">Transmembrane helix</keyword>
<feature type="transmembrane region" description="Helical" evidence="6">
    <location>
        <begin position="20"/>
        <end position="41"/>
    </location>
</feature>
<dbReference type="CDD" id="cd06261">
    <property type="entry name" value="TM_PBP2"/>
    <property type="match status" value="1"/>
</dbReference>
<feature type="transmembrane region" description="Helical" evidence="6">
    <location>
        <begin position="179"/>
        <end position="200"/>
    </location>
</feature>
<evidence type="ECO:0000313" key="9">
    <source>
        <dbReference type="Proteomes" id="UP000003111"/>
    </source>
</evidence>
<proteinExistence type="inferred from homology"/>
<dbReference type="OrthoDB" id="3233284at2"/>
<keyword evidence="2 6" id="KW-0813">Transport</keyword>
<gene>
    <name evidence="8" type="ORF">HMPREF0063_11551</name>
</gene>
<evidence type="ECO:0000256" key="5">
    <source>
        <dbReference type="ARBA" id="ARBA00023136"/>
    </source>
</evidence>
<reference evidence="8" key="1">
    <citation type="submission" date="2010-08" db="EMBL/GenBank/DDBJ databases">
        <authorList>
            <person name="Muzny D."/>
            <person name="Qin X."/>
            <person name="Buhay C."/>
            <person name="Dugan-Rocha S."/>
            <person name="Ding Y."/>
            <person name="Chen G."/>
            <person name="Hawes A."/>
            <person name="Holder M."/>
            <person name="Jhangiani S."/>
            <person name="Johnson A."/>
            <person name="Khan Z."/>
            <person name="Li Z."/>
            <person name="Liu W."/>
            <person name="Liu X."/>
            <person name="Perez L."/>
            <person name="Shen H."/>
            <person name="Wang Q."/>
            <person name="Watt J."/>
            <person name="Xi L."/>
            <person name="Xin Y."/>
            <person name="Zhou J."/>
            <person name="Deng J."/>
            <person name="Jiang H."/>
            <person name="Liu Y."/>
            <person name="Qu J."/>
            <person name="Song X.-Z."/>
            <person name="Zhang L."/>
            <person name="Villasana D."/>
            <person name="Johnson A."/>
            <person name="Liu J."/>
            <person name="Liyanage D."/>
            <person name="Lorensuhewa L."/>
            <person name="Robinson T."/>
            <person name="Song A."/>
            <person name="Song B.-B."/>
            <person name="Dinh H."/>
            <person name="Thornton R."/>
            <person name="Coyle M."/>
            <person name="Francisco L."/>
            <person name="Jackson L."/>
            <person name="Javaid M."/>
            <person name="Korchina V."/>
            <person name="Kovar C."/>
            <person name="Mata R."/>
            <person name="Mathew T."/>
            <person name="Ngo R."/>
            <person name="Nguyen L."/>
            <person name="Nguyen N."/>
            <person name="Okwuonu G."/>
            <person name="Ongeri F."/>
            <person name="Pham C."/>
            <person name="Simmons D."/>
            <person name="Wilczek-Boney K."/>
            <person name="Hale W."/>
            <person name="Jakkamsetti A."/>
            <person name="Pham P."/>
            <person name="Ruth R."/>
            <person name="San Lucas F."/>
            <person name="Warren J."/>
            <person name="Zhang J."/>
            <person name="Zhao Z."/>
            <person name="Zhou C."/>
            <person name="Zhu D."/>
            <person name="Lee S."/>
            <person name="Bess C."/>
            <person name="Blankenburg K."/>
            <person name="Forbes L."/>
            <person name="Fu Q."/>
            <person name="Gubbala S."/>
            <person name="Hirani K."/>
            <person name="Jayaseelan J.C."/>
            <person name="Lara F."/>
            <person name="Munidasa M."/>
            <person name="Palculict T."/>
            <person name="Patil S."/>
            <person name="Pu L.-L."/>
            <person name="Saada N."/>
            <person name="Tang L."/>
            <person name="Weissenberger G."/>
            <person name="Zhu Y."/>
            <person name="Hemphill L."/>
            <person name="Shang Y."/>
            <person name="Youmans B."/>
            <person name="Ayvaz T."/>
            <person name="Ross M."/>
            <person name="Santibanez J."/>
            <person name="Aqrawi P."/>
            <person name="Gross S."/>
            <person name="Joshi V."/>
            <person name="Fowler G."/>
            <person name="Nazareth L."/>
            <person name="Reid J."/>
            <person name="Worley K."/>
            <person name="Petrosino J."/>
            <person name="Highlander S."/>
            <person name="Gibbs R."/>
        </authorList>
    </citation>
    <scope>NUCLEOTIDE SEQUENCE [LARGE SCALE GENOMIC DNA]</scope>
    <source>
        <strain evidence="8">DSM 15272</strain>
    </source>
</reference>
<dbReference type="InterPro" id="IPR035906">
    <property type="entry name" value="MetI-like_sf"/>
</dbReference>
<dbReference type="Pfam" id="PF00528">
    <property type="entry name" value="BPD_transp_1"/>
    <property type="match status" value="1"/>
</dbReference>
<evidence type="ECO:0000313" key="8">
    <source>
        <dbReference type="EMBL" id="EFQ83278.1"/>
    </source>
</evidence>
<comment type="subcellular location">
    <subcellularLocation>
        <location evidence="6">Cell membrane</location>
        <topology evidence="6">Multi-pass membrane protein</topology>
    </subcellularLocation>
    <subcellularLocation>
        <location evidence="1">Membrane</location>
        <topology evidence="1">Multi-pass membrane protein</topology>
    </subcellularLocation>
</comment>
<dbReference type="InterPro" id="IPR051204">
    <property type="entry name" value="ABC_transp_perm/SBD"/>
</dbReference>
<evidence type="ECO:0000256" key="4">
    <source>
        <dbReference type="ARBA" id="ARBA00022989"/>
    </source>
</evidence>
<dbReference type="InterPro" id="IPR000515">
    <property type="entry name" value="MetI-like"/>
</dbReference>
<keyword evidence="5 6" id="KW-0472">Membrane</keyword>
<keyword evidence="9" id="KW-1185">Reference proteome</keyword>
<dbReference type="RefSeq" id="WP_007078893.1">
    <property type="nucleotide sequence ID" value="NZ_CM001024.1"/>
</dbReference>
<evidence type="ECO:0000256" key="6">
    <source>
        <dbReference type="RuleBase" id="RU363032"/>
    </source>
</evidence>
<feature type="domain" description="ABC transmembrane type-1" evidence="7">
    <location>
        <begin position="15"/>
        <end position="197"/>
    </location>
</feature>
<dbReference type="AlphaFoldDB" id="E2SBZ2"/>
<dbReference type="EMBL" id="ACLF03000005">
    <property type="protein sequence ID" value="EFQ83278.1"/>
    <property type="molecule type" value="Genomic_DNA"/>
</dbReference>
<comment type="similarity">
    <text evidence="6">Belongs to the binding-protein-dependent transport system permease family.</text>
</comment>
<evidence type="ECO:0000256" key="2">
    <source>
        <dbReference type="ARBA" id="ARBA00022448"/>
    </source>
</evidence>
<dbReference type="STRING" id="585531.HMPREF0063_11551"/>
<feature type="transmembrane region" description="Helical" evidence="6">
    <location>
        <begin position="81"/>
        <end position="100"/>
    </location>
</feature>
<dbReference type="PANTHER" id="PTHR30177">
    <property type="entry name" value="GLYCINE BETAINE/L-PROLINE TRANSPORT SYSTEM PERMEASE PROTEIN PROW"/>
    <property type="match status" value="1"/>
</dbReference>
<accession>E2SBZ2</accession>
<feature type="transmembrane region" description="Helical" evidence="6">
    <location>
        <begin position="132"/>
        <end position="159"/>
    </location>
</feature>
<dbReference type="GO" id="GO:0005886">
    <property type="term" value="C:plasma membrane"/>
    <property type="evidence" value="ECO:0007669"/>
    <property type="project" value="UniProtKB-SubCell"/>
</dbReference>
<dbReference type="GO" id="GO:0031460">
    <property type="term" value="P:glycine betaine transport"/>
    <property type="evidence" value="ECO:0007669"/>
    <property type="project" value="TreeGrafter"/>
</dbReference>
<sequence length="217" mass="22763">MDWVLDNRDYVTGLALDHLWLSLLPIVIGFAVAVPIGWVAHRRPRLRGLLLGGGSILYTIPSLPLFIILPSILGTGILDPFNVVVALSLYAIALMVRSAAEGFGSVSPAVLDAATASGYGPWRRAFTVELPLAGPVLLAGLRVVTVSTVSLVSVGALIGVSSLGSLFTSGFRRDFDTEILTGVVGIVLIALVLDGLLVLAGRVLMPWAESPRTAGAR</sequence>
<protein>
    <submittedName>
        <fullName evidence="8">ABC transporter, permease protein</fullName>
    </submittedName>
</protein>
<dbReference type="PROSITE" id="PS50928">
    <property type="entry name" value="ABC_TM1"/>
    <property type="match status" value="1"/>
</dbReference>
<comment type="caution">
    <text evidence="8">The sequence shown here is derived from an EMBL/GenBank/DDBJ whole genome shotgun (WGS) entry which is preliminary data.</text>
</comment>
<dbReference type="Gene3D" id="1.10.3720.10">
    <property type="entry name" value="MetI-like"/>
    <property type="match status" value="1"/>
</dbReference>